<dbReference type="KEGG" id="swd:Swoo_0403"/>
<dbReference type="PANTHER" id="PTHR36057">
    <property type="match status" value="1"/>
</dbReference>
<accession>B1KPD2</accession>
<dbReference type="SUPFAM" id="SSF52833">
    <property type="entry name" value="Thioredoxin-like"/>
    <property type="match status" value="1"/>
</dbReference>
<dbReference type="AlphaFoldDB" id="B1KPD2"/>
<dbReference type="eggNOG" id="COG5429">
    <property type="taxonomic scope" value="Bacteria"/>
</dbReference>
<dbReference type="Pfam" id="PF06764">
    <property type="entry name" value="DUF1223"/>
    <property type="match status" value="1"/>
</dbReference>
<name>B1KPD2_SHEWM</name>
<dbReference type="PANTHER" id="PTHR36057:SF1">
    <property type="entry name" value="LIPOPROTEIN LIPID ATTACHMENT SITE-LIKE PROTEIN, PUTATIVE (DUF1223)-RELATED"/>
    <property type="match status" value="1"/>
</dbReference>
<proteinExistence type="predicted"/>
<dbReference type="InterPro" id="IPR010634">
    <property type="entry name" value="DUF1223"/>
</dbReference>
<gene>
    <name evidence="1" type="ordered locus">Swoo_0403</name>
</gene>
<evidence type="ECO:0000313" key="2">
    <source>
        <dbReference type="Proteomes" id="UP000002168"/>
    </source>
</evidence>
<protein>
    <submittedName>
        <fullName evidence="1">Uncharacterized protein</fullName>
    </submittedName>
</protein>
<sequence length="256" mass="29204">MRFLVFLLIIFSWDSYGEQSLVDFKKQSKTTQPYIIELYTSQGCSSCPPAESWLSGFVERDTLWQEYFPLAFHVTYWDYIGWKDPFGQRGFSQRQYDHLNAKNTGQVYTPQFVINGEEWRGWFARDLLLGFNRQEQEVGVLKVAVNDKKLKASFLAAKKVKSDSLKLHMALVGIGLNTYVRKGENRNVRLLHNFTVLEHQIFEPSGLTAGGDELLFSGDVANFNMQKGSPESLALVAWVEQEGKAIQAVGDWLSAK</sequence>
<organism evidence="1 2">
    <name type="scientific">Shewanella woodyi (strain ATCC 51908 / MS32)</name>
    <dbReference type="NCBI Taxonomy" id="392500"/>
    <lineage>
        <taxon>Bacteria</taxon>
        <taxon>Pseudomonadati</taxon>
        <taxon>Pseudomonadota</taxon>
        <taxon>Gammaproteobacteria</taxon>
        <taxon>Alteromonadales</taxon>
        <taxon>Shewanellaceae</taxon>
        <taxon>Shewanella</taxon>
    </lineage>
</organism>
<dbReference type="InterPro" id="IPR036249">
    <property type="entry name" value="Thioredoxin-like_sf"/>
</dbReference>
<reference evidence="1 2" key="1">
    <citation type="submission" date="2008-02" db="EMBL/GenBank/DDBJ databases">
        <title>Complete sequence of Shewanella woodyi ATCC 51908.</title>
        <authorList>
            <consortium name="US DOE Joint Genome Institute"/>
            <person name="Copeland A."/>
            <person name="Lucas S."/>
            <person name="Lapidus A."/>
            <person name="Glavina del Rio T."/>
            <person name="Dalin E."/>
            <person name="Tice H."/>
            <person name="Bruce D."/>
            <person name="Goodwin L."/>
            <person name="Pitluck S."/>
            <person name="Sims D."/>
            <person name="Brettin T."/>
            <person name="Detter J.C."/>
            <person name="Han C."/>
            <person name="Kuske C.R."/>
            <person name="Schmutz J."/>
            <person name="Larimer F."/>
            <person name="Land M."/>
            <person name="Hauser L."/>
            <person name="Kyrpides N."/>
            <person name="Lykidis A."/>
            <person name="Zhao J.-S."/>
            <person name="Richardson P."/>
        </authorList>
    </citation>
    <scope>NUCLEOTIDE SEQUENCE [LARGE SCALE GENOMIC DNA]</scope>
    <source>
        <strain evidence="2">ATCC 51908 / MS32</strain>
    </source>
</reference>
<dbReference type="HOGENOM" id="CLU_065609_1_0_6"/>
<evidence type="ECO:0000313" key="1">
    <source>
        <dbReference type="EMBL" id="ACA84702.1"/>
    </source>
</evidence>
<keyword evidence="2" id="KW-1185">Reference proteome</keyword>
<dbReference type="EMBL" id="CP000961">
    <property type="protein sequence ID" value="ACA84702.1"/>
    <property type="molecule type" value="Genomic_DNA"/>
</dbReference>
<dbReference type="Proteomes" id="UP000002168">
    <property type="component" value="Chromosome"/>
</dbReference>
<dbReference type="STRING" id="392500.Swoo_0403"/>